<dbReference type="InterPro" id="IPR015424">
    <property type="entry name" value="PyrdxlP-dep_Trfase"/>
</dbReference>
<evidence type="ECO:0000256" key="5">
    <source>
        <dbReference type="ARBA" id="ARBA00023239"/>
    </source>
</evidence>
<gene>
    <name evidence="7" type="ORF">MAR_019811</name>
</gene>
<dbReference type="CDD" id="cd06450">
    <property type="entry name" value="DOPA_deC_like"/>
    <property type="match status" value="1"/>
</dbReference>
<feature type="non-terminal residue" evidence="7">
    <location>
        <position position="513"/>
    </location>
</feature>
<evidence type="ECO:0000256" key="6">
    <source>
        <dbReference type="RuleBase" id="RU000382"/>
    </source>
</evidence>
<keyword evidence="8" id="KW-1185">Reference proteome</keyword>
<evidence type="ECO:0000313" key="7">
    <source>
        <dbReference type="EMBL" id="WAR04442.1"/>
    </source>
</evidence>
<dbReference type="PROSITE" id="PS00392">
    <property type="entry name" value="DDC_GAD_HDC_YDC"/>
    <property type="match status" value="1"/>
</dbReference>
<organism evidence="7 8">
    <name type="scientific">Mya arenaria</name>
    <name type="common">Soft-shell clam</name>
    <dbReference type="NCBI Taxonomy" id="6604"/>
    <lineage>
        <taxon>Eukaryota</taxon>
        <taxon>Metazoa</taxon>
        <taxon>Spiralia</taxon>
        <taxon>Lophotrochozoa</taxon>
        <taxon>Mollusca</taxon>
        <taxon>Bivalvia</taxon>
        <taxon>Autobranchia</taxon>
        <taxon>Heteroconchia</taxon>
        <taxon>Euheterodonta</taxon>
        <taxon>Imparidentia</taxon>
        <taxon>Neoheterodontei</taxon>
        <taxon>Myida</taxon>
        <taxon>Myoidea</taxon>
        <taxon>Myidae</taxon>
        <taxon>Mya</taxon>
    </lineage>
</organism>
<reference evidence="7" key="1">
    <citation type="submission" date="2022-11" db="EMBL/GenBank/DDBJ databases">
        <title>Centuries of genome instability and evolution in soft-shell clam transmissible cancer (bioRxiv).</title>
        <authorList>
            <person name="Hart S.F.M."/>
            <person name="Yonemitsu M.A."/>
            <person name="Giersch R.M."/>
            <person name="Beal B.F."/>
            <person name="Arriagada G."/>
            <person name="Davis B.W."/>
            <person name="Ostrander E.A."/>
            <person name="Goff S.P."/>
            <person name="Metzger M.J."/>
        </authorList>
    </citation>
    <scope>NUCLEOTIDE SEQUENCE</scope>
    <source>
        <strain evidence="7">MELC-2E11</strain>
        <tissue evidence="7">Siphon/mantle</tissue>
    </source>
</reference>
<dbReference type="Pfam" id="PF00282">
    <property type="entry name" value="Pyridoxal_deC"/>
    <property type="match status" value="1"/>
</dbReference>
<dbReference type="SUPFAM" id="SSF53383">
    <property type="entry name" value="PLP-dependent transferases"/>
    <property type="match status" value="1"/>
</dbReference>
<evidence type="ECO:0000256" key="3">
    <source>
        <dbReference type="ARBA" id="ARBA00022793"/>
    </source>
</evidence>
<dbReference type="InterPro" id="IPR015421">
    <property type="entry name" value="PyrdxlP-dep_Trfase_major"/>
</dbReference>
<dbReference type="PANTHER" id="PTHR45677">
    <property type="entry name" value="GLUTAMATE DECARBOXYLASE-RELATED"/>
    <property type="match status" value="1"/>
</dbReference>
<dbReference type="Gene3D" id="3.40.640.10">
    <property type="entry name" value="Type I PLP-dependent aspartate aminotransferase-like (Major domain)"/>
    <property type="match status" value="1"/>
</dbReference>
<evidence type="ECO:0000256" key="1">
    <source>
        <dbReference type="ARBA" id="ARBA00001933"/>
    </source>
</evidence>
<comment type="similarity">
    <text evidence="2 6">Belongs to the group II decarboxylase family.</text>
</comment>
<comment type="cofactor">
    <cofactor evidence="1 6">
        <name>pyridoxal 5'-phosphate</name>
        <dbReference type="ChEBI" id="CHEBI:597326"/>
    </cofactor>
</comment>
<name>A0ABY7E651_MYAAR</name>
<keyword evidence="5 6" id="KW-0456">Lyase</keyword>
<accession>A0ABY7E651</accession>
<dbReference type="InterPro" id="IPR002129">
    <property type="entry name" value="PyrdxlP-dep_de-COase"/>
</dbReference>
<dbReference type="Gene3D" id="3.90.1150.170">
    <property type="match status" value="2"/>
</dbReference>
<dbReference type="InterPro" id="IPR021115">
    <property type="entry name" value="Pyridoxal-P_BS"/>
</dbReference>
<evidence type="ECO:0000256" key="4">
    <source>
        <dbReference type="ARBA" id="ARBA00022898"/>
    </source>
</evidence>
<dbReference type="Proteomes" id="UP001164746">
    <property type="component" value="Chromosome 5"/>
</dbReference>
<proteinExistence type="inferred from homology"/>
<sequence length="513" mass="57736">VEKQQDNEKEKSCLDGDNTRFARAAGWNGKPHAVRQTEFALDRSKSMSFDWTEFEKVFASEFNNKAGFERLVSFLSEVSKIIAKYLRSERDVSSKVLDFHHPHQLREMMDHCLYVDNKPRDLEQLLSDCKETLKYCVKTAHPHFLNQLSTGIDIIGLAAEWVTAAANTNMFTYEIAPVFTLMEETVLQRMKQLIGWSDGDAIFAPGGAISNLYGLMVARHVADPGIKHTGMADGRKFASHFSIKKAAVLLGIGLDNVYSIQTDARGRMNVAALEETVQSVVSGGAVPLFVNATCGTTVLGAFDPVNPIADVCEKYGIWMHIDGAWGGSVLFTEKYRHLLDGVNRADSMTWNPHKMMGVPLQCSAIFVKKQGVLQSANELGADYLYQKDKVYDTSYDTGDKAIQCGRHNDVFKLWLMWRSKGDDGFRDQIEKNFEMARYMLEKLKAREDFELVLEELTACLKGLMMEKGSMLLQYQPLGSMPNFFRIAFSNSAITRTDLDFVVQEIVDLAEQLE</sequence>
<evidence type="ECO:0000313" key="8">
    <source>
        <dbReference type="Proteomes" id="UP001164746"/>
    </source>
</evidence>
<keyword evidence="3" id="KW-0210">Decarboxylase</keyword>
<dbReference type="PANTHER" id="PTHR45677:SF10">
    <property type="entry name" value="GLUTAMATE DECARBOXYLASE"/>
    <property type="match status" value="1"/>
</dbReference>
<protein>
    <submittedName>
        <fullName evidence="7">DCE1-like protein</fullName>
    </submittedName>
</protein>
<dbReference type="EMBL" id="CP111016">
    <property type="protein sequence ID" value="WAR04442.1"/>
    <property type="molecule type" value="Genomic_DNA"/>
</dbReference>
<evidence type="ECO:0000256" key="2">
    <source>
        <dbReference type="ARBA" id="ARBA00009533"/>
    </source>
</evidence>
<keyword evidence="4 6" id="KW-0663">Pyridoxal phosphate</keyword>